<evidence type="ECO:0000313" key="3">
    <source>
        <dbReference type="EMBL" id="MFD2911253.1"/>
    </source>
</evidence>
<evidence type="ECO:0000313" key="4">
    <source>
        <dbReference type="Proteomes" id="UP001597561"/>
    </source>
</evidence>
<proteinExistence type="predicted"/>
<organism evidence="3 4">
    <name type="scientific">Jeotgalibacillus terrae</name>
    <dbReference type="NCBI Taxonomy" id="587735"/>
    <lineage>
        <taxon>Bacteria</taxon>
        <taxon>Bacillati</taxon>
        <taxon>Bacillota</taxon>
        <taxon>Bacilli</taxon>
        <taxon>Bacillales</taxon>
        <taxon>Caryophanaceae</taxon>
        <taxon>Jeotgalibacillus</taxon>
    </lineage>
</organism>
<name>A0ABW5ZGN6_9BACL</name>
<feature type="signal peptide" evidence="2">
    <location>
        <begin position="1"/>
        <end position="18"/>
    </location>
</feature>
<feature type="chain" id="PRO_5045340555" description="Lipoprotein" evidence="2">
    <location>
        <begin position="19"/>
        <end position="250"/>
    </location>
</feature>
<dbReference type="Proteomes" id="UP001597561">
    <property type="component" value="Unassembled WGS sequence"/>
</dbReference>
<dbReference type="RefSeq" id="WP_204728521.1">
    <property type="nucleotide sequence ID" value="NZ_JAFBDK010000004.1"/>
</dbReference>
<accession>A0ABW5ZGN6</accession>
<dbReference type="PROSITE" id="PS51257">
    <property type="entry name" value="PROKAR_LIPOPROTEIN"/>
    <property type="match status" value="1"/>
</dbReference>
<keyword evidence="4" id="KW-1185">Reference proteome</keyword>
<dbReference type="EMBL" id="JBHUPG010000007">
    <property type="protein sequence ID" value="MFD2911253.1"/>
    <property type="molecule type" value="Genomic_DNA"/>
</dbReference>
<gene>
    <name evidence="3" type="ORF">ACFS5P_05145</name>
</gene>
<protein>
    <recommendedName>
        <fullName evidence="5">Lipoprotein</fullName>
    </recommendedName>
</protein>
<evidence type="ECO:0000256" key="1">
    <source>
        <dbReference type="SAM" id="MobiDB-lite"/>
    </source>
</evidence>
<sequence length="250" mass="27972">MKKMMMFMLISMLAAFMAACGTENSSEDDTAGEQNAETVMPEETEEAATDVPIEESEAESEEAAEEESTEEEASEESTDESAEVTEEAAEEESEGESDMRLLEQQMTFTINGEESERTAFLQESEENNYSVYVAEGFSYTMEEPNVDQIYFDEDDSQFMRIHTYPKAESEQSLIEDQMKGQADAIQGEAAAEWTPADADNVIAGYEAAVGENQFKTYLYELNDMFVRIEIHTQADSGLEDAFVQMAESIE</sequence>
<evidence type="ECO:0008006" key="5">
    <source>
        <dbReference type="Google" id="ProtNLM"/>
    </source>
</evidence>
<feature type="compositionally biased region" description="Acidic residues" evidence="1">
    <location>
        <begin position="40"/>
        <end position="96"/>
    </location>
</feature>
<feature type="region of interest" description="Disordered" evidence="1">
    <location>
        <begin position="23"/>
        <end position="100"/>
    </location>
</feature>
<evidence type="ECO:0000256" key="2">
    <source>
        <dbReference type="SAM" id="SignalP"/>
    </source>
</evidence>
<keyword evidence="2" id="KW-0732">Signal</keyword>
<comment type="caution">
    <text evidence="3">The sequence shown here is derived from an EMBL/GenBank/DDBJ whole genome shotgun (WGS) entry which is preliminary data.</text>
</comment>
<reference evidence="4" key="1">
    <citation type="journal article" date="2019" name="Int. J. Syst. Evol. Microbiol.">
        <title>The Global Catalogue of Microorganisms (GCM) 10K type strain sequencing project: providing services to taxonomists for standard genome sequencing and annotation.</title>
        <authorList>
            <consortium name="The Broad Institute Genomics Platform"/>
            <consortium name="The Broad Institute Genome Sequencing Center for Infectious Disease"/>
            <person name="Wu L."/>
            <person name="Ma J."/>
        </authorList>
    </citation>
    <scope>NUCLEOTIDE SEQUENCE [LARGE SCALE GENOMIC DNA]</scope>
    <source>
        <strain evidence="4">KCTC 13528</strain>
    </source>
</reference>